<name>A0ABU1FIY0_9MICO</name>
<dbReference type="InterPro" id="IPR050300">
    <property type="entry name" value="GDXG_lipolytic_enzyme"/>
</dbReference>
<gene>
    <name evidence="3" type="ORF">RH861_04990</name>
</gene>
<feature type="domain" description="Alpha/beta hydrolase fold-3" evidence="2">
    <location>
        <begin position="119"/>
        <end position="325"/>
    </location>
</feature>
<dbReference type="GO" id="GO:0016787">
    <property type="term" value="F:hydrolase activity"/>
    <property type="evidence" value="ECO:0007669"/>
    <property type="project" value="UniProtKB-KW"/>
</dbReference>
<dbReference type="InterPro" id="IPR029058">
    <property type="entry name" value="AB_hydrolase_fold"/>
</dbReference>
<dbReference type="PANTHER" id="PTHR48081">
    <property type="entry name" value="AB HYDROLASE SUPERFAMILY PROTEIN C4A8.06C"/>
    <property type="match status" value="1"/>
</dbReference>
<dbReference type="EMBL" id="JAVKGS010000001">
    <property type="protein sequence ID" value="MDR5691416.1"/>
    <property type="molecule type" value="Genomic_DNA"/>
</dbReference>
<protein>
    <submittedName>
        <fullName evidence="3">Alpha/beta hydrolase</fullName>
    </submittedName>
</protein>
<evidence type="ECO:0000313" key="3">
    <source>
        <dbReference type="EMBL" id="MDR5691416.1"/>
    </source>
</evidence>
<reference evidence="4" key="1">
    <citation type="submission" date="2023-07" db="EMBL/GenBank/DDBJ databases">
        <title>Description of three actinobacteria isolated from air of manufacturing shop in a pharmaceutical factory.</title>
        <authorList>
            <person name="Zhang D.-F."/>
        </authorList>
    </citation>
    <scope>NUCLEOTIDE SEQUENCE [LARGE SCALE GENOMIC DNA]</scope>
    <source>
        <strain evidence="4">CCTCC AB 2011122</strain>
    </source>
</reference>
<comment type="caution">
    <text evidence="3">The sequence shown here is derived from an EMBL/GenBank/DDBJ whole genome shotgun (WGS) entry which is preliminary data.</text>
</comment>
<dbReference type="PANTHER" id="PTHR48081:SF8">
    <property type="entry name" value="ALPHA_BETA HYDROLASE FOLD-3 DOMAIN-CONTAINING PROTEIN-RELATED"/>
    <property type="match status" value="1"/>
</dbReference>
<dbReference type="Proteomes" id="UP001260072">
    <property type="component" value="Unassembled WGS sequence"/>
</dbReference>
<evidence type="ECO:0000313" key="4">
    <source>
        <dbReference type="Proteomes" id="UP001260072"/>
    </source>
</evidence>
<dbReference type="Gene3D" id="3.40.50.1820">
    <property type="entry name" value="alpha/beta hydrolase"/>
    <property type="match status" value="1"/>
</dbReference>
<evidence type="ECO:0000256" key="1">
    <source>
        <dbReference type="ARBA" id="ARBA00022801"/>
    </source>
</evidence>
<sequence>MIDPTLLSVPDGAHDVTVVEAIDGLSYIDPNDPAMPSYRVIANNRQPVALRDMMIEPVRTGYIGANHPKPDPALVPPTGAEAVPDVDVTVVYLPVRDGVARAQVYRPQSADAAAELPVILYFHGGGFTVGSSDDTDYLTRRLAHDNGALVVSADYRLAPEYPFPTPLDDVLDVYRWLTTDAARLGGRADRIAVAGDSAGSNFAAALPLYAAHHDLPAPAAVVMLGAFVDFVQERWDSFQRLAPRGIVYDSPFFGFIRSAYLPTTPWTEPLASPIYGDLSTYPPAFLAAGTHDPIVDSAKAFVDLLDGHGVAAVGYWPEGMPHGFYFFPGVHPEGDTAFDQVRAFLAEQLT</sequence>
<dbReference type="SUPFAM" id="SSF53474">
    <property type="entry name" value="alpha/beta-Hydrolases"/>
    <property type="match status" value="1"/>
</dbReference>
<dbReference type="InterPro" id="IPR013094">
    <property type="entry name" value="AB_hydrolase_3"/>
</dbReference>
<proteinExistence type="predicted"/>
<evidence type="ECO:0000259" key="2">
    <source>
        <dbReference type="Pfam" id="PF07859"/>
    </source>
</evidence>
<dbReference type="RefSeq" id="WP_310520035.1">
    <property type="nucleotide sequence ID" value="NZ_BAABBS010000003.1"/>
</dbReference>
<dbReference type="Pfam" id="PF07859">
    <property type="entry name" value="Abhydrolase_3"/>
    <property type="match status" value="1"/>
</dbReference>
<keyword evidence="4" id="KW-1185">Reference proteome</keyword>
<keyword evidence="1 3" id="KW-0378">Hydrolase</keyword>
<organism evidence="3 4">
    <name type="scientific">Agromyces indicus</name>
    <dbReference type="NCBI Taxonomy" id="758919"/>
    <lineage>
        <taxon>Bacteria</taxon>
        <taxon>Bacillati</taxon>
        <taxon>Actinomycetota</taxon>
        <taxon>Actinomycetes</taxon>
        <taxon>Micrococcales</taxon>
        <taxon>Microbacteriaceae</taxon>
        <taxon>Agromyces</taxon>
    </lineage>
</organism>
<accession>A0ABU1FIY0</accession>